<feature type="compositionally biased region" description="Polar residues" evidence="1">
    <location>
        <begin position="425"/>
        <end position="440"/>
    </location>
</feature>
<comment type="caution">
    <text evidence="3">The sequence shown here is derived from an EMBL/GenBank/DDBJ whole genome shotgun (WGS) entry which is preliminary data.</text>
</comment>
<dbReference type="STRING" id="50429.A0A2B4RSH0"/>
<dbReference type="Pfam" id="PF25273">
    <property type="entry name" value="DUF7869"/>
    <property type="match status" value="1"/>
</dbReference>
<organism evidence="3 4">
    <name type="scientific">Stylophora pistillata</name>
    <name type="common">Smooth cauliflower coral</name>
    <dbReference type="NCBI Taxonomy" id="50429"/>
    <lineage>
        <taxon>Eukaryota</taxon>
        <taxon>Metazoa</taxon>
        <taxon>Cnidaria</taxon>
        <taxon>Anthozoa</taxon>
        <taxon>Hexacorallia</taxon>
        <taxon>Scleractinia</taxon>
        <taxon>Astrocoeniina</taxon>
        <taxon>Pocilloporidae</taxon>
        <taxon>Stylophora</taxon>
    </lineage>
</organism>
<dbReference type="InterPro" id="IPR057191">
    <property type="entry name" value="DUF7869"/>
</dbReference>
<protein>
    <recommendedName>
        <fullName evidence="2">DUF7869 domain-containing protein</fullName>
    </recommendedName>
</protein>
<evidence type="ECO:0000313" key="4">
    <source>
        <dbReference type="Proteomes" id="UP000225706"/>
    </source>
</evidence>
<dbReference type="PANTHER" id="PTHR33153:SF3">
    <property type="entry name" value="TRAFFICKING PROTEIN PARTICLE COMPLEX SUBUNIT 11 DOMAIN-CONTAINING PROTEIN"/>
    <property type="match status" value="1"/>
</dbReference>
<dbReference type="AlphaFoldDB" id="A0A2B4RSH0"/>
<evidence type="ECO:0000256" key="1">
    <source>
        <dbReference type="SAM" id="MobiDB-lite"/>
    </source>
</evidence>
<gene>
    <name evidence="3" type="ORF">AWC38_SpisGene15461</name>
</gene>
<keyword evidence="4" id="KW-1185">Reference proteome</keyword>
<proteinExistence type="predicted"/>
<dbReference type="PANTHER" id="PTHR33153">
    <property type="entry name" value="MYND-TYPE DOMAIN-CONTAINING PROTEIN"/>
    <property type="match status" value="1"/>
</dbReference>
<evidence type="ECO:0000259" key="2">
    <source>
        <dbReference type="Pfam" id="PF25273"/>
    </source>
</evidence>
<name>A0A2B4RSH0_STYPI</name>
<feature type="domain" description="DUF7869" evidence="2">
    <location>
        <begin position="151"/>
        <end position="341"/>
    </location>
</feature>
<sequence length="440" mass="50968">MWDCYEYGFNPNINKRQIDEDKIRPEEVSAANSALEKLEVDSLQQKKGKEDNKGKRGYYERLNKGRRYSETPQQRRKSIAFDMALEWFRGFSKYADQLPNTSSRPLPSCLTKNAVYMLYKEEMGENPTLSRVHFLYKMWKVNFADVYIPKVDESAWKLKTHLTGVLVNPKQKAYSFLDFCEFPHDSNLTITVLLETLLDHKRSQGYLPPVLYLQLDNCWRENKNKFVLGFICLLVERKIFEKIKVSFSVVGHTHENIDQMFSCFARRLAKNDAHTLEALMDQLTVSYTPSVTVGELSSVFDVKAWMEGSINQISGHIHQHAFKVQNDIDGRSRLFYKKCTSSPVWLPDGVIRLISTIPRGGPKLVKPNTTGGMSLDKLEQDLPKYTMKFQESEMVWWRKFLTRQRKRHQRPDKAKKWGLDGLVNASGQIGTGQSSLLQRS</sequence>
<evidence type="ECO:0000313" key="3">
    <source>
        <dbReference type="EMBL" id="PFX20116.1"/>
    </source>
</evidence>
<dbReference type="Proteomes" id="UP000225706">
    <property type="component" value="Unassembled WGS sequence"/>
</dbReference>
<dbReference type="OrthoDB" id="410478at2759"/>
<dbReference type="EMBL" id="LSMT01000330">
    <property type="protein sequence ID" value="PFX20116.1"/>
    <property type="molecule type" value="Genomic_DNA"/>
</dbReference>
<accession>A0A2B4RSH0</accession>
<feature type="region of interest" description="Disordered" evidence="1">
    <location>
        <begin position="407"/>
        <end position="440"/>
    </location>
</feature>
<reference evidence="4" key="1">
    <citation type="journal article" date="2017" name="bioRxiv">
        <title>Comparative analysis of the genomes of Stylophora pistillata and Acropora digitifera provides evidence for extensive differences between species of corals.</title>
        <authorList>
            <person name="Voolstra C.R."/>
            <person name="Li Y."/>
            <person name="Liew Y.J."/>
            <person name="Baumgarten S."/>
            <person name="Zoccola D."/>
            <person name="Flot J.-F."/>
            <person name="Tambutte S."/>
            <person name="Allemand D."/>
            <person name="Aranda M."/>
        </authorList>
    </citation>
    <scope>NUCLEOTIDE SEQUENCE [LARGE SCALE GENOMIC DNA]</scope>
</reference>